<evidence type="ECO:0000256" key="1">
    <source>
        <dbReference type="ARBA" id="ARBA00005594"/>
    </source>
</evidence>
<keyword evidence="4 9" id="KW-0547">Nucleotide-binding</keyword>
<dbReference type="InterPro" id="IPR036913">
    <property type="entry name" value="YegP-like_sf"/>
</dbReference>
<dbReference type="GO" id="GO:0005524">
    <property type="term" value="F:ATP binding"/>
    <property type="evidence" value="ECO:0007669"/>
    <property type="project" value="UniProtKB-UniRule"/>
</dbReference>
<keyword evidence="2 9" id="KW-0963">Cytoplasm</keyword>
<evidence type="ECO:0000256" key="5">
    <source>
        <dbReference type="ARBA" id="ARBA00022840"/>
    </source>
</evidence>
<comment type="similarity">
    <text evidence="1 9 10">Belongs to the class-I aminoacyl-tRNA synthetase family.</text>
</comment>
<dbReference type="PRINTS" id="PR01039">
    <property type="entry name" value="TRNASYNTHTRP"/>
</dbReference>
<dbReference type="InterPro" id="IPR024109">
    <property type="entry name" value="Trp-tRNA-ligase_bac-type"/>
</dbReference>
<dbReference type="OrthoDB" id="9801042at2"/>
<dbReference type="GO" id="GO:0005829">
    <property type="term" value="C:cytosol"/>
    <property type="evidence" value="ECO:0007669"/>
    <property type="project" value="TreeGrafter"/>
</dbReference>
<dbReference type="SUPFAM" id="SSF160113">
    <property type="entry name" value="YegP-like"/>
    <property type="match status" value="1"/>
</dbReference>
<dbReference type="RefSeq" id="WP_145139880.1">
    <property type="nucleotide sequence ID" value="NZ_VLKY01000004.1"/>
</dbReference>
<keyword evidence="12" id="KW-1185">Reference proteome</keyword>
<dbReference type="InterPro" id="IPR050203">
    <property type="entry name" value="Trp-tRNA_synthetase"/>
</dbReference>
<comment type="function">
    <text evidence="9">Catalyzes the attachment of tryptophan to tRNA(Trp).</text>
</comment>
<feature type="binding site" evidence="9">
    <location>
        <begin position="10"/>
        <end position="12"/>
    </location>
    <ligand>
        <name>ATP</name>
        <dbReference type="ChEBI" id="CHEBI:30616"/>
    </ligand>
</feature>
<dbReference type="Gene3D" id="1.10.240.10">
    <property type="entry name" value="Tyrosyl-Transfer RNA Synthetase"/>
    <property type="match status" value="1"/>
</dbReference>
<comment type="subcellular location">
    <subcellularLocation>
        <location evidence="9">Cytoplasm</location>
    </subcellularLocation>
</comment>
<evidence type="ECO:0000256" key="4">
    <source>
        <dbReference type="ARBA" id="ARBA00022741"/>
    </source>
</evidence>
<feature type="binding site" evidence="9">
    <location>
        <position position="197"/>
    </location>
    <ligand>
        <name>ATP</name>
        <dbReference type="ChEBI" id="CHEBI:30616"/>
    </ligand>
</feature>
<dbReference type="EC" id="6.1.1.2" evidence="9"/>
<dbReference type="GO" id="GO:0004830">
    <property type="term" value="F:tryptophan-tRNA ligase activity"/>
    <property type="evidence" value="ECO:0007669"/>
    <property type="project" value="UniProtKB-UniRule"/>
</dbReference>
<evidence type="ECO:0000313" key="11">
    <source>
        <dbReference type="EMBL" id="TWI55413.1"/>
    </source>
</evidence>
<dbReference type="PANTHER" id="PTHR43766">
    <property type="entry name" value="TRYPTOPHAN--TRNA LIGASE, MITOCHONDRIAL"/>
    <property type="match status" value="1"/>
</dbReference>
<feature type="binding site" evidence="9">
    <location>
        <begin position="155"/>
        <end position="157"/>
    </location>
    <ligand>
        <name>ATP</name>
        <dbReference type="ChEBI" id="CHEBI:30616"/>
    </ligand>
</feature>
<keyword evidence="3 9" id="KW-0436">Ligase</keyword>
<dbReference type="NCBIfam" id="TIGR00233">
    <property type="entry name" value="trpS"/>
    <property type="match status" value="1"/>
</dbReference>
<dbReference type="InterPro" id="IPR002305">
    <property type="entry name" value="aa-tRNA-synth_Ic"/>
</dbReference>
<dbReference type="PANTHER" id="PTHR43766:SF1">
    <property type="entry name" value="TRYPTOPHAN--TRNA LIGASE, MITOCHONDRIAL"/>
    <property type="match status" value="1"/>
</dbReference>
<feature type="binding site" evidence="9">
    <location>
        <position position="143"/>
    </location>
    <ligand>
        <name>L-tryptophan</name>
        <dbReference type="ChEBI" id="CHEBI:57912"/>
    </ligand>
</feature>
<feature type="short sequence motif" description="'HIGH' region" evidence="9">
    <location>
        <begin position="11"/>
        <end position="19"/>
    </location>
</feature>
<evidence type="ECO:0000313" key="12">
    <source>
        <dbReference type="Proteomes" id="UP000316905"/>
    </source>
</evidence>
<dbReference type="HAMAP" id="MF_00140_B">
    <property type="entry name" value="Trp_tRNA_synth_B"/>
    <property type="match status" value="1"/>
</dbReference>
<dbReference type="Gene3D" id="2.30.29.80">
    <property type="match status" value="1"/>
</dbReference>
<keyword evidence="5 9" id="KW-0067">ATP-binding</keyword>
<comment type="subunit">
    <text evidence="9">Homodimer.</text>
</comment>
<evidence type="ECO:0000256" key="7">
    <source>
        <dbReference type="ARBA" id="ARBA00023146"/>
    </source>
</evidence>
<comment type="catalytic activity">
    <reaction evidence="8 9">
        <text>tRNA(Trp) + L-tryptophan + ATP = L-tryptophyl-tRNA(Trp) + AMP + diphosphate + H(+)</text>
        <dbReference type="Rhea" id="RHEA:24080"/>
        <dbReference type="Rhea" id="RHEA-COMP:9671"/>
        <dbReference type="Rhea" id="RHEA-COMP:9705"/>
        <dbReference type="ChEBI" id="CHEBI:15378"/>
        <dbReference type="ChEBI" id="CHEBI:30616"/>
        <dbReference type="ChEBI" id="CHEBI:33019"/>
        <dbReference type="ChEBI" id="CHEBI:57912"/>
        <dbReference type="ChEBI" id="CHEBI:78442"/>
        <dbReference type="ChEBI" id="CHEBI:78535"/>
        <dbReference type="ChEBI" id="CHEBI:456215"/>
        <dbReference type="EC" id="6.1.1.2"/>
    </reaction>
</comment>
<dbReference type="FunFam" id="3.40.50.620:FF:000144">
    <property type="entry name" value="Tryptophan--tRNA ligase"/>
    <property type="match status" value="1"/>
</dbReference>
<feature type="binding site" evidence="9">
    <location>
        <begin position="18"/>
        <end position="19"/>
    </location>
    <ligand>
        <name>ATP</name>
        <dbReference type="ChEBI" id="CHEBI:30616"/>
    </ligand>
</feature>
<sequence length="450" mass="49403">MTTRILTGITTTGTPHLGNYAGAIRPAIVASRAADADSFYFLADYHALIKCDDPLRIQRSRLEIAATWLACGLDPDKVTFYRQSDIPEIPELTWLLTCVTAKGLLNRAHAYKASVDKNVAAGEDPDAGVTMGLYSYPVLMAADILMFNAHRVPVGRDQIQHVEMARDIAQRFNHLFGAGKEFFALPEALIEETVATLPGLDGRKMSKSYDNTIPLFGTSKQLKDAVNRIVTDSRQPGEPKDPDNAHLFTLYQAFATPEQAAVFRADLLDGLAWGEAKQRLFQLLEAELGEAREHYIALISRPDDIEDILLTGAAKARKIATPFLGELREAVGLRSLSAQAGAGKVKKKADKRARFVSFREEDGSFRFRFLAADGTQLLLSKAFMDPKAAGQMTQRLQAEADTLELQPGDAQFTVGLKGEVIAQSPSFDTMEEQQQAMSTLRKALAELVAE</sequence>
<dbReference type="Gene3D" id="3.40.50.620">
    <property type="entry name" value="HUPs"/>
    <property type="match status" value="1"/>
</dbReference>
<comment type="caution">
    <text evidence="11">The sequence shown here is derived from an EMBL/GenBank/DDBJ whole genome shotgun (WGS) entry which is preliminary data.</text>
</comment>
<evidence type="ECO:0000256" key="10">
    <source>
        <dbReference type="RuleBase" id="RU363036"/>
    </source>
</evidence>
<dbReference type="NCBIfam" id="NF008923">
    <property type="entry name" value="PRK12284.1"/>
    <property type="match status" value="1"/>
</dbReference>
<organism evidence="11 12">
    <name type="scientific">Pseudomonas duriflava</name>
    <dbReference type="NCBI Taxonomy" id="459528"/>
    <lineage>
        <taxon>Bacteria</taxon>
        <taxon>Pseudomonadati</taxon>
        <taxon>Pseudomonadota</taxon>
        <taxon>Gammaproteobacteria</taxon>
        <taxon>Pseudomonadales</taxon>
        <taxon>Pseudomonadaceae</taxon>
        <taxon>Pseudomonas</taxon>
    </lineage>
</organism>
<evidence type="ECO:0000256" key="3">
    <source>
        <dbReference type="ARBA" id="ARBA00022598"/>
    </source>
</evidence>
<protein>
    <recommendedName>
        <fullName evidence="9">Tryptophan--tRNA ligase</fullName>
        <ecNumber evidence="9">6.1.1.2</ecNumber>
    </recommendedName>
    <alternativeName>
        <fullName evidence="9">Tryptophanyl-tRNA synthetase</fullName>
        <shortName evidence="9">TrpRS</shortName>
    </alternativeName>
</protein>
<dbReference type="Pfam" id="PF00579">
    <property type="entry name" value="tRNA-synt_1b"/>
    <property type="match status" value="1"/>
</dbReference>
<keyword evidence="7 9" id="KW-0030">Aminoacyl-tRNA synthetase</keyword>
<evidence type="ECO:0000256" key="6">
    <source>
        <dbReference type="ARBA" id="ARBA00022917"/>
    </source>
</evidence>
<dbReference type="SUPFAM" id="SSF52374">
    <property type="entry name" value="Nucleotidylyl transferase"/>
    <property type="match status" value="1"/>
</dbReference>
<proteinExistence type="inferred from homology"/>
<feature type="short sequence motif" description="'KMSKS' region" evidence="9">
    <location>
        <begin position="204"/>
        <end position="208"/>
    </location>
</feature>
<dbReference type="EMBL" id="VLKY01000004">
    <property type="protein sequence ID" value="TWI55413.1"/>
    <property type="molecule type" value="Genomic_DNA"/>
</dbReference>
<dbReference type="InterPro" id="IPR002306">
    <property type="entry name" value="Trp-tRNA-ligase"/>
</dbReference>
<dbReference type="GO" id="GO:0006436">
    <property type="term" value="P:tryptophanyl-tRNA aminoacylation"/>
    <property type="evidence" value="ECO:0007669"/>
    <property type="project" value="UniProtKB-UniRule"/>
</dbReference>
<evidence type="ECO:0000256" key="2">
    <source>
        <dbReference type="ARBA" id="ARBA00022490"/>
    </source>
</evidence>
<gene>
    <name evidence="9" type="primary">trpS</name>
    <name evidence="11" type="ORF">IQ22_01335</name>
</gene>
<evidence type="ECO:0000256" key="8">
    <source>
        <dbReference type="ARBA" id="ARBA00049929"/>
    </source>
</evidence>
<dbReference type="AlphaFoldDB" id="A0A562QFE1"/>
<dbReference type="InterPro" id="IPR014729">
    <property type="entry name" value="Rossmann-like_a/b/a_fold"/>
</dbReference>
<keyword evidence="6 9" id="KW-0648">Protein biosynthesis</keyword>
<dbReference type="Proteomes" id="UP000316905">
    <property type="component" value="Unassembled WGS sequence"/>
</dbReference>
<evidence type="ECO:0000256" key="9">
    <source>
        <dbReference type="HAMAP-Rule" id="MF_00140"/>
    </source>
</evidence>
<dbReference type="FunFam" id="1.10.240.10:FF:000005">
    <property type="entry name" value="Tryptophan--tRNA ligase"/>
    <property type="match status" value="1"/>
</dbReference>
<feature type="binding site" evidence="9">
    <location>
        <begin position="204"/>
        <end position="208"/>
    </location>
    <ligand>
        <name>ATP</name>
        <dbReference type="ChEBI" id="CHEBI:30616"/>
    </ligand>
</feature>
<dbReference type="CDD" id="cd00806">
    <property type="entry name" value="TrpRS_core"/>
    <property type="match status" value="1"/>
</dbReference>
<reference evidence="11 12" key="1">
    <citation type="journal article" date="2015" name="Stand. Genomic Sci.">
        <title>Genomic Encyclopedia of Bacterial and Archaeal Type Strains, Phase III: the genomes of soil and plant-associated and newly described type strains.</title>
        <authorList>
            <person name="Whitman W.B."/>
            <person name="Woyke T."/>
            <person name="Klenk H.P."/>
            <person name="Zhou Y."/>
            <person name="Lilburn T.G."/>
            <person name="Beck B.J."/>
            <person name="De Vos P."/>
            <person name="Vandamme P."/>
            <person name="Eisen J.A."/>
            <person name="Garrity G."/>
            <person name="Hugenholtz P."/>
            <person name="Kyrpides N.C."/>
        </authorList>
    </citation>
    <scope>NUCLEOTIDE SEQUENCE [LARGE SCALE GENOMIC DNA]</scope>
    <source>
        <strain evidence="11 12">CGMCC 1.6858</strain>
    </source>
</reference>
<accession>A0A562QFE1</accession>
<name>A0A562QFE1_9PSED</name>